<accession>A0A383D004</accession>
<evidence type="ECO:0000313" key="2">
    <source>
        <dbReference type="EMBL" id="SVE37555.1"/>
    </source>
</evidence>
<dbReference type="InterPro" id="IPR010496">
    <property type="entry name" value="AL/BT2_dom"/>
</dbReference>
<proteinExistence type="predicted"/>
<feature type="domain" description="3-keto-alpha-glucoside-1,2-lyase/3-keto-2-hydroxy-glucal hydratase" evidence="1">
    <location>
        <begin position="30"/>
        <end position="101"/>
    </location>
</feature>
<dbReference type="Gene3D" id="2.60.120.560">
    <property type="entry name" value="Exo-inulinase, domain 1"/>
    <property type="match status" value="1"/>
</dbReference>
<name>A0A383D004_9ZZZZ</name>
<gene>
    <name evidence="2" type="ORF">METZ01_LOCUS490409</name>
</gene>
<evidence type="ECO:0000259" key="1">
    <source>
        <dbReference type="Pfam" id="PF06439"/>
    </source>
</evidence>
<dbReference type="Pfam" id="PF06439">
    <property type="entry name" value="3keto-disac_hyd"/>
    <property type="match status" value="1"/>
</dbReference>
<dbReference type="GO" id="GO:0016787">
    <property type="term" value="F:hydrolase activity"/>
    <property type="evidence" value="ECO:0007669"/>
    <property type="project" value="InterPro"/>
</dbReference>
<reference evidence="2" key="1">
    <citation type="submission" date="2018-05" db="EMBL/GenBank/DDBJ databases">
        <authorList>
            <person name="Lanie J.A."/>
            <person name="Ng W.-L."/>
            <person name="Kazmierczak K.M."/>
            <person name="Andrzejewski T.M."/>
            <person name="Davidsen T.M."/>
            <person name="Wayne K.J."/>
            <person name="Tettelin H."/>
            <person name="Glass J.I."/>
            <person name="Rusch D."/>
            <person name="Podicherti R."/>
            <person name="Tsui H.-C.T."/>
            <person name="Winkler M.E."/>
        </authorList>
    </citation>
    <scope>NUCLEOTIDE SEQUENCE</scope>
</reference>
<dbReference type="AlphaFoldDB" id="A0A383D004"/>
<organism evidence="2">
    <name type="scientific">marine metagenome</name>
    <dbReference type="NCBI Taxonomy" id="408172"/>
    <lineage>
        <taxon>unclassified sequences</taxon>
        <taxon>metagenomes</taxon>
        <taxon>ecological metagenomes</taxon>
    </lineage>
</organism>
<sequence>MKTIPCSRLFSLCCALILASFTGAFAKKGKSLFDGKTLDGWNGDPKFWKVADGAIVGQTTKETPTRGNTFIIWKGGVLKDFDLTLDFKIEGGNSGIQYRSFVKPFDLKSAKDSLKKSEEDLKSKKAVASG</sequence>
<feature type="non-terminal residue" evidence="2">
    <location>
        <position position="130"/>
    </location>
</feature>
<protein>
    <recommendedName>
        <fullName evidence="1">3-keto-alpha-glucoside-1,2-lyase/3-keto-2-hydroxy-glucal hydratase domain-containing protein</fullName>
    </recommendedName>
</protein>
<dbReference type="EMBL" id="UINC01212984">
    <property type="protein sequence ID" value="SVE37555.1"/>
    <property type="molecule type" value="Genomic_DNA"/>
</dbReference>